<name>A0A0S4WXG6_RALSL</name>
<protein>
    <submittedName>
        <fullName evidence="2">SIR2 family protein</fullName>
    </submittedName>
    <submittedName>
        <fullName evidence="1">USG protein</fullName>
    </submittedName>
</protein>
<dbReference type="Pfam" id="PF13289">
    <property type="entry name" value="SIR2_2"/>
    <property type="match status" value="1"/>
</dbReference>
<dbReference type="AlphaFoldDB" id="A0A0S4WXG6"/>
<dbReference type="EMBL" id="LN899820">
    <property type="protein sequence ID" value="CUV56223.1"/>
    <property type="molecule type" value="Genomic_DNA"/>
</dbReference>
<evidence type="ECO:0000313" key="2">
    <source>
        <dbReference type="EMBL" id="UZF15985.1"/>
    </source>
</evidence>
<dbReference type="EMBL" id="CP085043">
    <property type="protein sequence ID" value="UZF15985.1"/>
    <property type="molecule type" value="Genomic_DNA"/>
</dbReference>
<organism evidence="1">
    <name type="scientific">Ralstonia solanacearum</name>
    <name type="common">Pseudomonas solanacearum</name>
    <dbReference type="NCBI Taxonomy" id="305"/>
    <lineage>
        <taxon>Bacteria</taxon>
        <taxon>Pseudomonadati</taxon>
        <taxon>Pseudomonadota</taxon>
        <taxon>Betaproteobacteria</taxon>
        <taxon>Burkholderiales</taxon>
        <taxon>Burkholderiaceae</taxon>
        <taxon>Ralstonia</taxon>
        <taxon>Ralstonia solanacearum species complex</taxon>
    </lineage>
</organism>
<reference evidence="1" key="1">
    <citation type="submission" date="2015-10" db="EMBL/GenBank/DDBJ databases">
        <authorList>
            <person name="Gilbert D.G."/>
        </authorList>
    </citation>
    <scope>NUCLEOTIDE SEQUENCE</scope>
    <source>
        <strain evidence="1">Phyl III-seqv23</strain>
    </source>
</reference>
<evidence type="ECO:0000313" key="1">
    <source>
        <dbReference type="EMBL" id="CUV56223.1"/>
    </source>
</evidence>
<reference evidence="2" key="2">
    <citation type="submission" date="2021-10" db="EMBL/GenBank/DDBJ databases">
        <title>Complete genome sequences of five Ralstonia solancearum strains isolated from sunflower.</title>
        <authorList>
            <person name="She X."/>
            <person name="He Z."/>
        </authorList>
    </citation>
    <scope>NUCLEOTIDE SEQUENCE</scope>
    <source>
        <strain evidence="2">RS638</strain>
    </source>
</reference>
<accession>A0A0S4WXG6</accession>
<proteinExistence type="predicted"/>
<gene>
    <name evidence="2" type="ORF">LH706_05945</name>
    <name evidence="1" type="ORF">RUN215_v1_680046</name>
</gene>
<sequence>MTTKTKITDLRDYPAIKKLASALHRLDARHHGAAIMVGAGFSRSAALHVSGEKRVPLWSEFTGSLARDLYGDETTFSFTDPLRVAEEYRAYFGQGALNDRIRNEIDDKAWRAGPLYEALLTLPWSEVLTTNWDSLLERAADEIHSPYYTTVTKTSDLAWAPSPRIVKLHGTIGVTDTFIAAQEDYRTYPERFAPFVNMARQVFIENELCLLGFSGDDPNFLQWAGWVRDHLANHARRIYLVGALNLSAARRKQLESVNIAPVDLFPAVAHISDPDLRHQEAISQFLQEMRNTEGARIKPHDWQPTSLHGDWVNHEEHARIYRDPEYGARRLAGQLETLREDRKSYPGWVLCPSSLRGQLANQVNTPFPDPKNLAALAPDDRASLLYEIAWRHSTALEYIRPWLADALFEVAQQDQPCGISERQQAEIALALLNNTRWLLPDDEGQQQAVDQRVHALIAILEKHSLYLPDSAAEVAYHRALSAREQLDYDGLAELVEKISGEDPVWKLRKAALLMDLGRAEEAAKLFALAYGNLRENHRRDRQSIPIMSRLLWAHWLMEAERSSSWQRRSEELPPFVESNYRKWQCDPWSWLDSLDAAVEKRREQYIKRRNPIEPQFAPGHYRDRSDESSNGNDISDFLLLDGLSRICGIPLRMESRVASVGLLADRAAHIVLHGGVGDELLDLGLAIRSASSEDSSAVKDVFGRVNVACFAQRTVDILVSRLLSAIKYWQRERNKAVDGRDSLSRLRVFMEVLARLVVRVSPAQAKDIFVLAASLGEQPELQDMWLRAALDSLLTNSLTSMSESEQTNVLAVALKFPLAQEIGGNNTHRWPNPVVEHPGERVVSSVVDERISQLIGIVRGAVGASRAAPLLRLLPLVRQPGFLTQDERNDLADAVWGDAPEYAVLPDIGLFPHALMILPTRDASQVEALLRLHLYGHGPEALESTQKEPRRYPSPEIDLAVLIHDGMANAAANDLTHLLPTAAEAIVLFERLTSWRPVSEQDDLESFFGDVRKPLAKSIGRALSFAIIPALASEERTASRFKKLMEFYSEVDGARTALPGFVYFSTADMRSTKIVEKTLASALRGRDPIQLRYGALALHCWMGLTDSASSPEFAKLTSMAIGIIESGRTIALPQLLWLARQLFAGDRLADDQCTTLSEVVPDIFQAADYKNVEPGGEEAVTASTIRAECVKLAQALAQRFADNQELKELVALSKVDPLPEVRFALNSDH</sequence>